<feature type="compositionally biased region" description="Polar residues" evidence="1">
    <location>
        <begin position="382"/>
        <end position="425"/>
    </location>
</feature>
<name>A0A6A5Z010_9PLEO</name>
<evidence type="ECO:0000313" key="2">
    <source>
        <dbReference type="EMBL" id="KAF2112177.1"/>
    </source>
</evidence>
<gene>
    <name evidence="2" type="ORF">BDV96DRAFT_171356</name>
</gene>
<reference evidence="2" key="1">
    <citation type="journal article" date="2020" name="Stud. Mycol.">
        <title>101 Dothideomycetes genomes: a test case for predicting lifestyles and emergence of pathogens.</title>
        <authorList>
            <person name="Haridas S."/>
            <person name="Albert R."/>
            <person name="Binder M."/>
            <person name="Bloem J."/>
            <person name="Labutti K."/>
            <person name="Salamov A."/>
            <person name="Andreopoulos B."/>
            <person name="Baker S."/>
            <person name="Barry K."/>
            <person name="Bills G."/>
            <person name="Bluhm B."/>
            <person name="Cannon C."/>
            <person name="Castanera R."/>
            <person name="Culley D."/>
            <person name="Daum C."/>
            <person name="Ezra D."/>
            <person name="Gonzalez J."/>
            <person name="Henrissat B."/>
            <person name="Kuo A."/>
            <person name="Liang C."/>
            <person name="Lipzen A."/>
            <person name="Lutzoni F."/>
            <person name="Magnuson J."/>
            <person name="Mondo S."/>
            <person name="Nolan M."/>
            <person name="Ohm R."/>
            <person name="Pangilinan J."/>
            <person name="Park H.-J."/>
            <person name="Ramirez L."/>
            <person name="Alfaro M."/>
            <person name="Sun H."/>
            <person name="Tritt A."/>
            <person name="Yoshinaga Y."/>
            <person name="Zwiers L.-H."/>
            <person name="Turgeon B."/>
            <person name="Goodwin S."/>
            <person name="Spatafora J."/>
            <person name="Crous P."/>
            <person name="Grigoriev I."/>
        </authorList>
    </citation>
    <scope>NUCLEOTIDE SEQUENCE</scope>
    <source>
        <strain evidence="2">CBS 627.86</strain>
    </source>
</reference>
<dbReference type="EMBL" id="ML977332">
    <property type="protein sequence ID" value="KAF2112177.1"/>
    <property type="molecule type" value="Genomic_DNA"/>
</dbReference>
<dbReference type="Proteomes" id="UP000799770">
    <property type="component" value="Unassembled WGS sequence"/>
</dbReference>
<feature type="compositionally biased region" description="Polar residues" evidence="1">
    <location>
        <begin position="214"/>
        <end position="250"/>
    </location>
</feature>
<organism evidence="2 3">
    <name type="scientific">Lophiotrema nucula</name>
    <dbReference type="NCBI Taxonomy" id="690887"/>
    <lineage>
        <taxon>Eukaryota</taxon>
        <taxon>Fungi</taxon>
        <taxon>Dikarya</taxon>
        <taxon>Ascomycota</taxon>
        <taxon>Pezizomycotina</taxon>
        <taxon>Dothideomycetes</taxon>
        <taxon>Pleosporomycetidae</taxon>
        <taxon>Pleosporales</taxon>
        <taxon>Lophiotremataceae</taxon>
        <taxon>Lophiotrema</taxon>
    </lineage>
</organism>
<feature type="region of interest" description="Disordered" evidence="1">
    <location>
        <begin position="1"/>
        <end position="37"/>
    </location>
</feature>
<evidence type="ECO:0000313" key="3">
    <source>
        <dbReference type="Proteomes" id="UP000799770"/>
    </source>
</evidence>
<accession>A0A6A5Z010</accession>
<evidence type="ECO:0000256" key="1">
    <source>
        <dbReference type="SAM" id="MobiDB-lite"/>
    </source>
</evidence>
<protein>
    <recommendedName>
        <fullName evidence="4">C2H2-type domain-containing protein</fullName>
    </recommendedName>
</protein>
<feature type="compositionally biased region" description="Polar residues" evidence="1">
    <location>
        <begin position="258"/>
        <end position="288"/>
    </location>
</feature>
<dbReference type="AlphaFoldDB" id="A0A6A5Z010"/>
<feature type="region of interest" description="Disordered" evidence="1">
    <location>
        <begin position="382"/>
        <end position="453"/>
    </location>
</feature>
<keyword evidence="3" id="KW-1185">Reference proteome</keyword>
<evidence type="ECO:0008006" key="4">
    <source>
        <dbReference type="Google" id="ProtNLM"/>
    </source>
</evidence>
<feature type="compositionally biased region" description="Low complexity" evidence="1">
    <location>
        <begin position="1"/>
        <end position="10"/>
    </location>
</feature>
<sequence length="453" mass="49182">MASVPSAPASSAPPAPPAFDSSSSHHYQHQHQHLDEQQQTLTIDQIREAVTWFQTQGKDPVFCVEKHIHQERSGYAARARLLAKLPGTILRVWDAELRSETTSQALQPGVLQSSLPITPQSAGHRPADNAIQPAPSRAFSGGIRDSINSTHDRLNESLDIDSTLDQSTFYGGGSSSTALHADASYHQHVNGFLNPSLPGGTPAPALPTSTSNSYWQSYLPSNQHTPTSSHVQQPTGVDYQATQPYPTNIPHSAGDISWPSQANNNTGMVTHASNSGLTDPSANASSGPTKPKSKHTPRQCCGNNWACDAIGEKCKRKADGTVLWAITFWRPHYKSKHLGERDQEGWLHCTHCTYKLQGPDAEPDILNHIYFVHMRPSKSRLRSSLVNDSSPSVNNILSTTQDPPINNNSPAVYNQLSTPQDSPSNEPGGYNAMSIPQNPDPSNTDLGHSPNLF</sequence>
<feature type="compositionally biased region" description="Polar residues" evidence="1">
    <location>
        <begin position="434"/>
        <end position="453"/>
    </location>
</feature>
<feature type="region of interest" description="Disordered" evidence="1">
    <location>
        <begin position="214"/>
        <end position="298"/>
    </location>
</feature>
<proteinExistence type="predicted"/>
<feature type="region of interest" description="Disordered" evidence="1">
    <location>
        <begin position="119"/>
        <end position="148"/>
    </location>
</feature>